<feature type="non-terminal residue" evidence="2">
    <location>
        <position position="1"/>
    </location>
</feature>
<accession>A0A9W8LFU5</accession>
<organism evidence="2 3">
    <name type="scientific">Coemansia javaensis</name>
    <dbReference type="NCBI Taxonomy" id="2761396"/>
    <lineage>
        <taxon>Eukaryota</taxon>
        <taxon>Fungi</taxon>
        <taxon>Fungi incertae sedis</taxon>
        <taxon>Zoopagomycota</taxon>
        <taxon>Kickxellomycotina</taxon>
        <taxon>Kickxellomycetes</taxon>
        <taxon>Kickxellales</taxon>
        <taxon>Kickxellaceae</taxon>
        <taxon>Coemansia</taxon>
    </lineage>
</organism>
<feature type="compositionally biased region" description="Pro residues" evidence="1">
    <location>
        <begin position="38"/>
        <end position="48"/>
    </location>
</feature>
<proteinExistence type="predicted"/>
<evidence type="ECO:0000313" key="2">
    <source>
        <dbReference type="EMBL" id="KAJ2779877.1"/>
    </source>
</evidence>
<gene>
    <name evidence="2" type="ORF">H4R18_003770</name>
</gene>
<comment type="caution">
    <text evidence="2">The sequence shown here is derived from an EMBL/GenBank/DDBJ whole genome shotgun (WGS) entry which is preliminary data.</text>
</comment>
<keyword evidence="3" id="KW-1185">Reference proteome</keyword>
<reference evidence="2" key="1">
    <citation type="submission" date="2022-07" db="EMBL/GenBank/DDBJ databases">
        <title>Phylogenomic reconstructions and comparative analyses of Kickxellomycotina fungi.</title>
        <authorList>
            <person name="Reynolds N.K."/>
            <person name="Stajich J.E."/>
            <person name="Barry K."/>
            <person name="Grigoriev I.V."/>
            <person name="Crous P."/>
            <person name="Smith M.E."/>
        </authorList>
    </citation>
    <scope>NUCLEOTIDE SEQUENCE</scope>
    <source>
        <strain evidence="2">NBRC 105414</strain>
    </source>
</reference>
<protein>
    <submittedName>
        <fullName evidence="2">Uncharacterized protein</fullName>
    </submittedName>
</protein>
<evidence type="ECO:0000313" key="3">
    <source>
        <dbReference type="Proteomes" id="UP001140217"/>
    </source>
</evidence>
<feature type="region of interest" description="Disordered" evidence="1">
    <location>
        <begin position="1"/>
        <end position="99"/>
    </location>
</feature>
<sequence>LRARRTLTAPRPPCAASRRRSATPAAPPGRRASSCGPWPAPATTPPRSAPGSAPATCPPPSPPPSTTRCSFSTTPASGSATRRARRTLTAPRPPVRLPR</sequence>
<name>A0A9W8LFU5_9FUNG</name>
<dbReference type="Proteomes" id="UP001140217">
    <property type="component" value="Unassembled WGS sequence"/>
</dbReference>
<dbReference type="EMBL" id="JANBUL010000159">
    <property type="protein sequence ID" value="KAJ2779877.1"/>
    <property type="molecule type" value="Genomic_DNA"/>
</dbReference>
<feature type="compositionally biased region" description="Pro residues" evidence="1">
    <location>
        <begin position="56"/>
        <end position="65"/>
    </location>
</feature>
<feature type="compositionally biased region" description="Low complexity" evidence="1">
    <location>
        <begin position="22"/>
        <end position="37"/>
    </location>
</feature>
<feature type="non-terminal residue" evidence="2">
    <location>
        <position position="99"/>
    </location>
</feature>
<dbReference type="AlphaFoldDB" id="A0A9W8LFU5"/>
<feature type="compositionally biased region" description="Low complexity" evidence="1">
    <location>
        <begin position="66"/>
        <end position="81"/>
    </location>
</feature>
<evidence type="ECO:0000256" key="1">
    <source>
        <dbReference type="SAM" id="MobiDB-lite"/>
    </source>
</evidence>